<proteinExistence type="predicted"/>
<reference evidence="2 3" key="2">
    <citation type="submission" date="2018-11" db="EMBL/GenBank/DDBJ databases">
        <authorList>
            <consortium name="Pathogen Informatics"/>
        </authorList>
    </citation>
    <scope>NUCLEOTIDE SEQUENCE [LARGE SCALE GENOMIC DNA]</scope>
</reference>
<sequence length="88" mass="9296">MRSTERYSYPSVSSPFPGQNSSSVNHPGTASAGAASQWYQGVAHSSEQPGVVTQPPPNSTSNYPQLDDPVVAAAVAARYRLSPFSRLS</sequence>
<dbReference type="AlphaFoldDB" id="A0A0R3SDY9"/>
<gene>
    <name evidence="2" type="ORF">HDID_LOCUS2938</name>
</gene>
<dbReference type="WBParaSite" id="HDID_0000294001-mRNA-1">
    <property type="protein sequence ID" value="HDID_0000294001-mRNA-1"/>
    <property type="gene ID" value="HDID_0000294001"/>
</dbReference>
<feature type="region of interest" description="Disordered" evidence="1">
    <location>
        <begin position="1"/>
        <end position="66"/>
    </location>
</feature>
<feature type="compositionally biased region" description="Polar residues" evidence="1">
    <location>
        <begin position="37"/>
        <end position="48"/>
    </location>
</feature>
<evidence type="ECO:0000313" key="4">
    <source>
        <dbReference type="WBParaSite" id="HDID_0000294001-mRNA-1"/>
    </source>
</evidence>
<evidence type="ECO:0000256" key="1">
    <source>
        <dbReference type="SAM" id="MobiDB-lite"/>
    </source>
</evidence>
<protein>
    <submittedName>
        <fullName evidence="2 4">Uncharacterized protein</fullName>
    </submittedName>
</protein>
<feature type="compositionally biased region" description="Polar residues" evidence="1">
    <location>
        <begin position="10"/>
        <end position="28"/>
    </location>
</feature>
<accession>A0A0R3SDY9</accession>
<name>A0A0R3SDY9_HYMDI</name>
<evidence type="ECO:0000313" key="2">
    <source>
        <dbReference type="EMBL" id="VDL24252.1"/>
    </source>
</evidence>
<evidence type="ECO:0000313" key="3">
    <source>
        <dbReference type="Proteomes" id="UP000274504"/>
    </source>
</evidence>
<dbReference type="EMBL" id="UYSG01000798">
    <property type="protein sequence ID" value="VDL24252.1"/>
    <property type="molecule type" value="Genomic_DNA"/>
</dbReference>
<reference evidence="4" key="1">
    <citation type="submission" date="2017-02" db="UniProtKB">
        <authorList>
            <consortium name="WormBaseParasite"/>
        </authorList>
    </citation>
    <scope>IDENTIFICATION</scope>
</reference>
<dbReference type="Proteomes" id="UP000274504">
    <property type="component" value="Unassembled WGS sequence"/>
</dbReference>
<organism evidence="4">
    <name type="scientific">Hymenolepis diminuta</name>
    <name type="common">Rat tapeworm</name>
    <dbReference type="NCBI Taxonomy" id="6216"/>
    <lineage>
        <taxon>Eukaryota</taxon>
        <taxon>Metazoa</taxon>
        <taxon>Spiralia</taxon>
        <taxon>Lophotrochozoa</taxon>
        <taxon>Platyhelminthes</taxon>
        <taxon>Cestoda</taxon>
        <taxon>Eucestoda</taxon>
        <taxon>Cyclophyllidea</taxon>
        <taxon>Hymenolepididae</taxon>
        <taxon>Hymenolepis</taxon>
    </lineage>
</organism>